<feature type="transmembrane region" description="Helical" evidence="8">
    <location>
        <begin position="168"/>
        <end position="190"/>
    </location>
</feature>
<evidence type="ECO:0000256" key="4">
    <source>
        <dbReference type="ARBA" id="ARBA00022692"/>
    </source>
</evidence>
<keyword evidence="2" id="KW-1003">Cell membrane</keyword>
<dbReference type="Proteomes" id="UP001549291">
    <property type="component" value="Unassembled WGS sequence"/>
</dbReference>
<keyword evidence="5 8" id="KW-1133">Transmembrane helix</keyword>
<evidence type="ECO:0000259" key="9">
    <source>
        <dbReference type="Pfam" id="PF00107"/>
    </source>
</evidence>
<comment type="subcellular location">
    <subcellularLocation>
        <location evidence="1 7">Cell inner membrane</location>
        <topology evidence="1 7">Multi-pass membrane protein</topology>
    </subcellularLocation>
</comment>
<dbReference type="InterPro" id="IPR004681">
    <property type="entry name" value="TRAP_DctM"/>
</dbReference>
<comment type="caution">
    <text evidence="11">The sequence shown here is derived from an EMBL/GenBank/DDBJ whole genome shotgun (WGS) entry which is preliminary data.</text>
</comment>
<dbReference type="InterPro" id="IPR013149">
    <property type="entry name" value="ADH-like_C"/>
</dbReference>
<comment type="function">
    <text evidence="7">Part of the tripartite ATP-independent periplasmic (TRAP) transport system.</text>
</comment>
<sequence>MLLLLGGFLILMLLGVPVAIAMAASSLLYILVSGVTPDVTLAQRMIAGVESFPLLAVPFFILAGNLMNIAGVTGRIYKFAVALVGWMRGGLGHVNIIGSVIFSGMSGTAIADAAGLGTIEIKAMKDHGYSTEFSVGVTAASATLGPIIPPSLPFVIYGMMANVSIGALFLGGVIPGIVMTLLMMATVTYFAHKNKWGSDTPFSWPQLGSAGLEIAIVLAFPLAIWLMVLAGMSTNMAVVIGLGTLLAIDWYFDFSAVMALMAPVILIGGMTLGWFTPTEAAVAAVIWSLFLGLVRYRTMTLKTVAKATFDTIETTASVLFIVTAASIFAWLLTVSQAAQMLSDWSLAEPLAVCLHAVARAGNIEGKRGIIFGAGPIGLLTMLAAHRAGMADITVADIAPAPLAFATRLGASHVENVSAGEEGLKAQAASRPYDVAFEVSGTAAGLASAIGIVRRGGIVVQIGNLPGGQIPTPSNAVMAKEIDLRGSFRFGFEFMTAVELIGAGSVDVLSLVTAERPLSTAPDALRLALDRSQSVKVVLTAN</sequence>
<gene>
    <name evidence="11" type="ORF">ABIF63_002828</name>
</gene>
<evidence type="ECO:0000256" key="3">
    <source>
        <dbReference type="ARBA" id="ARBA00022519"/>
    </source>
</evidence>
<reference evidence="11 12" key="1">
    <citation type="submission" date="2024-06" db="EMBL/GenBank/DDBJ databases">
        <title>Genomic Encyclopedia of Type Strains, Phase V (KMG-V): Genome sequencing to study the core and pangenomes of soil and plant-associated prokaryotes.</title>
        <authorList>
            <person name="Whitman W."/>
        </authorList>
    </citation>
    <scope>NUCLEOTIDE SEQUENCE [LARGE SCALE GENOMIC DNA]</scope>
    <source>
        <strain evidence="11 12">USDA 160</strain>
    </source>
</reference>
<keyword evidence="4 8" id="KW-0812">Transmembrane</keyword>
<proteinExistence type="predicted"/>
<evidence type="ECO:0000313" key="11">
    <source>
        <dbReference type="EMBL" id="MET4718722.1"/>
    </source>
</evidence>
<evidence type="ECO:0000256" key="6">
    <source>
        <dbReference type="ARBA" id="ARBA00023136"/>
    </source>
</evidence>
<feature type="transmembrane region" description="Helical" evidence="8">
    <location>
        <begin position="315"/>
        <end position="332"/>
    </location>
</feature>
<protein>
    <submittedName>
        <fullName evidence="11">TRAP-type C4-dicarboxylate transport system permease large subunit</fullName>
    </submittedName>
</protein>
<dbReference type="SUPFAM" id="SSF51735">
    <property type="entry name" value="NAD(P)-binding Rossmann-fold domains"/>
    <property type="match status" value="1"/>
</dbReference>
<evidence type="ECO:0000256" key="8">
    <source>
        <dbReference type="SAM" id="Phobius"/>
    </source>
</evidence>
<evidence type="ECO:0000256" key="1">
    <source>
        <dbReference type="ARBA" id="ARBA00004429"/>
    </source>
</evidence>
<feature type="domain" description="TRAP C4-dicarboxylate transport system permease DctM subunit" evidence="10">
    <location>
        <begin position="5"/>
        <end position="248"/>
    </location>
</feature>
<name>A0ABV2RQX6_BRAJP</name>
<organism evidence="11 12">
    <name type="scientific">Bradyrhizobium japonicum</name>
    <dbReference type="NCBI Taxonomy" id="375"/>
    <lineage>
        <taxon>Bacteria</taxon>
        <taxon>Pseudomonadati</taxon>
        <taxon>Pseudomonadota</taxon>
        <taxon>Alphaproteobacteria</taxon>
        <taxon>Hyphomicrobiales</taxon>
        <taxon>Nitrobacteraceae</taxon>
        <taxon>Bradyrhizobium</taxon>
    </lineage>
</organism>
<feature type="transmembrane region" description="Helical" evidence="8">
    <location>
        <begin position="272"/>
        <end position="294"/>
    </location>
</feature>
<keyword evidence="3 7" id="KW-0997">Cell inner membrane</keyword>
<keyword evidence="6 8" id="KW-0472">Membrane</keyword>
<evidence type="ECO:0000259" key="10">
    <source>
        <dbReference type="Pfam" id="PF06808"/>
    </source>
</evidence>
<evidence type="ECO:0000256" key="7">
    <source>
        <dbReference type="RuleBase" id="RU369079"/>
    </source>
</evidence>
<feature type="transmembrane region" description="Helical" evidence="8">
    <location>
        <begin position="47"/>
        <end position="67"/>
    </location>
</feature>
<evidence type="ECO:0000313" key="12">
    <source>
        <dbReference type="Proteomes" id="UP001549291"/>
    </source>
</evidence>
<accession>A0ABV2RQX6</accession>
<dbReference type="InterPro" id="IPR036291">
    <property type="entry name" value="NAD(P)-bd_dom_sf"/>
</dbReference>
<dbReference type="EMBL" id="JBEPTQ010000002">
    <property type="protein sequence ID" value="MET4718722.1"/>
    <property type="molecule type" value="Genomic_DNA"/>
</dbReference>
<feature type="transmembrane region" description="Helical" evidence="8">
    <location>
        <begin position="133"/>
        <end position="156"/>
    </location>
</feature>
<evidence type="ECO:0000256" key="2">
    <source>
        <dbReference type="ARBA" id="ARBA00022475"/>
    </source>
</evidence>
<dbReference type="PANTHER" id="PTHR33362:SF3">
    <property type="entry name" value="SIALIC ACID TRAP TRANSPORTER PERMEASE PROTEIN SIAT"/>
    <property type="match status" value="1"/>
</dbReference>
<feature type="domain" description="TRAP C4-dicarboxylate transport system permease DctM subunit" evidence="10">
    <location>
        <begin position="255"/>
        <end position="347"/>
    </location>
</feature>
<feature type="transmembrane region" description="Helical" evidence="8">
    <location>
        <begin position="210"/>
        <end position="230"/>
    </location>
</feature>
<dbReference type="Pfam" id="PF00107">
    <property type="entry name" value="ADH_zinc_N"/>
    <property type="match status" value="1"/>
</dbReference>
<evidence type="ECO:0000256" key="5">
    <source>
        <dbReference type="ARBA" id="ARBA00022989"/>
    </source>
</evidence>
<dbReference type="InterPro" id="IPR010656">
    <property type="entry name" value="DctM"/>
</dbReference>
<dbReference type="PANTHER" id="PTHR33362">
    <property type="entry name" value="SIALIC ACID TRAP TRANSPORTER PERMEASE PROTEIN SIAT-RELATED"/>
    <property type="match status" value="1"/>
</dbReference>
<feature type="domain" description="Alcohol dehydrogenase-like C-terminal" evidence="9">
    <location>
        <begin position="375"/>
        <end position="499"/>
    </location>
</feature>
<keyword evidence="12" id="KW-1185">Reference proteome</keyword>
<dbReference type="Pfam" id="PF06808">
    <property type="entry name" value="DctM"/>
    <property type="match status" value="2"/>
</dbReference>
<dbReference type="Gene3D" id="3.40.50.720">
    <property type="entry name" value="NAD(P)-binding Rossmann-like Domain"/>
    <property type="match status" value="1"/>
</dbReference>
<keyword evidence="7" id="KW-0813">Transport</keyword>
<feature type="transmembrane region" description="Helical" evidence="8">
    <location>
        <begin position="237"/>
        <end position="266"/>
    </location>
</feature>
<dbReference type="Gene3D" id="3.90.180.10">
    <property type="entry name" value="Medium-chain alcohol dehydrogenases, catalytic domain"/>
    <property type="match status" value="1"/>
</dbReference>